<feature type="region of interest" description="Disordered" evidence="2">
    <location>
        <begin position="1"/>
        <end position="47"/>
    </location>
</feature>
<comment type="caution">
    <text evidence="3">The sequence shown here is derived from an EMBL/GenBank/DDBJ whole genome shotgun (WGS) entry which is preliminary data.</text>
</comment>
<evidence type="ECO:0000313" key="3">
    <source>
        <dbReference type="EMBL" id="KAK7471958.1"/>
    </source>
</evidence>
<accession>A0ABR1K313</accession>
<feature type="region of interest" description="Disordered" evidence="2">
    <location>
        <begin position="390"/>
        <end position="464"/>
    </location>
</feature>
<evidence type="ECO:0000313" key="4">
    <source>
        <dbReference type="Proteomes" id="UP001498398"/>
    </source>
</evidence>
<proteinExistence type="predicted"/>
<feature type="compositionally biased region" description="Low complexity" evidence="2">
    <location>
        <begin position="260"/>
        <end position="297"/>
    </location>
</feature>
<keyword evidence="1" id="KW-0175">Coiled coil</keyword>
<dbReference type="Proteomes" id="UP001498398">
    <property type="component" value="Unassembled WGS sequence"/>
</dbReference>
<evidence type="ECO:0008006" key="5">
    <source>
        <dbReference type="Google" id="ProtNLM"/>
    </source>
</evidence>
<protein>
    <recommendedName>
        <fullName evidence="5">No apical meristem-associated C-terminal domain-containing protein</fullName>
    </recommendedName>
</protein>
<name>A0ABR1K313_9AGAR</name>
<dbReference type="EMBL" id="JBANRG010000001">
    <property type="protein sequence ID" value="KAK7471958.1"/>
    <property type="molecule type" value="Genomic_DNA"/>
</dbReference>
<feature type="coiled-coil region" evidence="1">
    <location>
        <begin position="334"/>
        <end position="364"/>
    </location>
</feature>
<feature type="compositionally biased region" description="Low complexity" evidence="2">
    <location>
        <begin position="409"/>
        <end position="424"/>
    </location>
</feature>
<organism evidence="3 4">
    <name type="scientific">Marasmiellus scandens</name>
    <dbReference type="NCBI Taxonomy" id="2682957"/>
    <lineage>
        <taxon>Eukaryota</taxon>
        <taxon>Fungi</taxon>
        <taxon>Dikarya</taxon>
        <taxon>Basidiomycota</taxon>
        <taxon>Agaricomycotina</taxon>
        <taxon>Agaricomycetes</taxon>
        <taxon>Agaricomycetidae</taxon>
        <taxon>Agaricales</taxon>
        <taxon>Marasmiineae</taxon>
        <taxon>Omphalotaceae</taxon>
        <taxon>Marasmiellus</taxon>
    </lineage>
</organism>
<feature type="region of interest" description="Disordered" evidence="2">
    <location>
        <begin position="242"/>
        <end position="303"/>
    </location>
</feature>
<gene>
    <name evidence="3" type="ORF">VKT23_000065</name>
</gene>
<reference evidence="3 4" key="1">
    <citation type="submission" date="2024-01" db="EMBL/GenBank/DDBJ databases">
        <title>A draft genome for the cacao thread blight pathogen Marasmiellus scandens.</title>
        <authorList>
            <person name="Baruah I.K."/>
            <person name="Leung J."/>
            <person name="Bukari Y."/>
            <person name="Amoako-Attah I."/>
            <person name="Meinhardt L.W."/>
            <person name="Bailey B.A."/>
            <person name="Cohen S.P."/>
        </authorList>
    </citation>
    <scope>NUCLEOTIDE SEQUENCE [LARGE SCALE GENOMIC DNA]</scope>
    <source>
        <strain evidence="3 4">GH-19</strain>
    </source>
</reference>
<feature type="compositionally biased region" description="Low complexity" evidence="2">
    <location>
        <begin position="437"/>
        <end position="446"/>
    </location>
</feature>
<evidence type="ECO:0000256" key="1">
    <source>
        <dbReference type="SAM" id="Coils"/>
    </source>
</evidence>
<feature type="compositionally biased region" description="Low complexity" evidence="2">
    <location>
        <begin position="1"/>
        <end position="18"/>
    </location>
</feature>
<sequence length="464" mass="50810">MRPKASTATESGTASTEGPKTRARRKTLAAPATKKSKNDEPKDDIDWTPSLSALLLTRIIEDEKIKNGLYPGPGANQSTAKGGGLTKIDHQFSLFVAVFGDDEDWKPKIAEAQSQDPKKKAAASKLRTYLATKIKNRLNKMATTTRSITQALGQTGAGIRSADEIDMSQKNDFTAVWAKYASNAPWYFEMRDLIAERPNSNPVGLGNGLTEVDSSILYDPKNMDVDNDSDSREDAQIDELADDEHDGSQTGSDSEEATFTQPSRKSKTTTSTSTTQPATTQPNTKTPASAQPTSVPKPVKKTKNEEFASIAKAELDLEALKVQTTFEKTKGTTELKLLREKRKLQEEKVKLEEMKMRNEDKRRKHEFRMAMLHRQFGSGVPNGSMPTSLVPFTPYVPTGTHTPHSDAGPSSGSSWDQSHSSPSPFTRGDEMDLDAFPSSSRSSPSPFLGNGEMDYDLYSSSSVN</sequence>
<evidence type="ECO:0000256" key="2">
    <source>
        <dbReference type="SAM" id="MobiDB-lite"/>
    </source>
</evidence>
<keyword evidence="4" id="KW-1185">Reference proteome</keyword>